<gene>
    <name evidence="1" type="ORF">CLOLEP_03231</name>
</gene>
<reference evidence="1 2" key="1">
    <citation type="submission" date="2007-08" db="EMBL/GenBank/DDBJ databases">
        <title>Draft genome sequence of Clostridium leptum (DSM 753).</title>
        <authorList>
            <person name="Sudarsanam P."/>
            <person name="Ley R."/>
            <person name="Guruge J."/>
            <person name="Turnbaugh P.J."/>
            <person name="Mahowald M."/>
            <person name="Liep D."/>
            <person name="Gordon J."/>
        </authorList>
    </citation>
    <scope>NUCLEOTIDE SEQUENCE [LARGE SCALE GENOMIC DNA]</scope>
    <source>
        <strain evidence="1 2">DSM 753</strain>
    </source>
</reference>
<name>A7VXA8_9FIRM</name>
<dbReference type="Proteomes" id="UP000003490">
    <property type="component" value="Unassembled WGS sequence"/>
</dbReference>
<proteinExistence type="predicted"/>
<accession>A7VXA8</accession>
<evidence type="ECO:0000313" key="1">
    <source>
        <dbReference type="EMBL" id="EDO60405.1"/>
    </source>
</evidence>
<dbReference type="AlphaFoldDB" id="A7VXA8"/>
<organism evidence="1 2">
    <name type="scientific">[Clostridium] leptum DSM 753</name>
    <dbReference type="NCBI Taxonomy" id="428125"/>
    <lineage>
        <taxon>Bacteria</taxon>
        <taxon>Bacillati</taxon>
        <taxon>Bacillota</taxon>
        <taxon>Clostridia</taxon>
        <taxon>Eubacteriales</taxon>
        <taxon>Oscillospiraceae</taxon>
        <taxon>Oscillospiraceae incertae sedis</taxon>
    </lineage>
</organism>
<dbReference type="HOGENOM" id="CLU_3182091_0_0_9"/>
<reference evidence="1 2" key="2">
    <citation type="submission" date="2007-08" db="EMBL/GenBank/DDBJ databases">
        <authorList>
            <person name="Fulton L."/>
            <person name="Clifton S."/>
            <person name="Fulton B."/>
            <person name="Xu J."/>
            <person name="Minx P."/>
            <person name="Pepin K.H."/>
            <person name="Johnson M."/>
            <person name="Thiruvilangam P."/>
            <person name="Bhonagiri V."/>
            <person name="Nash W.E."/>
            <person name="Wang C."/>
            <person name="Mardis E.R."/>
            <person name="Wilson R.K."/>
        </authorList>
    </citation>
    <scope>NUCLEOTIDE SEQUENCE [LARGE SCALE GENOMIC DNA]</scope>
    <source>
        <strain evidence="1 2">DSM 753</strain>
    </source>
</reference>
<protein>
    <submittedName>
        <fullName evidence="1">Uncharacterized protein</fullName>
    </submittedName>
</protein>
<evidence type="ECO:0000313" key="2">
    <source>
        <dbReference type="Proteomes" id="UP000003490"/>
    </source>
</evidence>
<comment type="caution">
    <text evidence="1">The sequence shown here is derived from an EMBL/GenBank/DDBJ whole genome shotgun (WGS) entry which is preliminary data.</text>
</comment>
<dbReference type="EMBL" id="ABCB02000020">
    <property type="protein sequence ID" value="EDO60405.1"/>
    <property type="molecule type" value="Genomic_DNA"/>
</dbReference>
<sequence length="46" mass="5047">MGISQSLFSIIAKVAEARYNKNRFVASEGNMSCDLKGGIQSCKKHK</sequence>